<dbReference type="AlphaFoldDB" id="A0A6A6SV50"/>
<dbReference type="PIRSF" id="PIRSF005539">
    <property type="entry name" value="Pept_S33_TRI_F1"/>
    <property type="match status" value="1"/>
</dbReference>
<feature type="domain" description="AB hydrolase-1" evidence="3">
    <location>
        <begin position="39"/>
        <end position="292"/>
    </location>
</feature>
<gene>
    <name evidence="4" type="ORF">K491DRAFT_606668</name>
</gene>
<sequence>MTTIAEGKAPFAVDGVASTCYTWYKAFGDLTNTTKTPLFVLHGGPAAGHEYLLSLHTLSDLVIFYDQLGCGQSTQLPEKSKDQSFWTPKLFCDELTNLIAHLGLENRRIDLLGHSWGGMLAVEWASAPSRAGNLRRLVLYGVPASMEGYAKGLTKVREGLPQEAQEAIRRGLEDEDYSSPEYLDAMGVFSQTHLNLSNPFPSEEIAPALLHMATSEIHRTMFGPTTFLPTGSLQTWSSIPCLHQIKAATLLIRGSEEYIQESVMQPFFDYIPKIKWITYENAARFSHIEQREKFFGQVKHFLA</sequence>
<organism evidence="4 5">
    <name type="scientific">Lophiostoma macrostomum CBS 122681</name>
    <dbReference type="NCBI Taxonomy" id="1314788"/>
    <lineage>
        <taxon>Eukaryota</taxon>
        <taxon>Fungi</taxon>
        <taxon>Dikarya</taxon>
        <taxon>Ascomycota</taxon>
        <taxon>Pezizomycotina</taxon>
        <taxon>Dothideomycetes</taxon>
        <taxon>Pleosporomycetidae</taxon>
        <taxon>Pleosporales</taxon>
        <taxon>Lophiostomataceae</taxon>
        <taxon>Lophiostoma</taxon>
    </lineage>
</organism>
<dbReference type="Proteomes" id="UP000799324">
    <property type="component" value="Unassembled WGS sequence"/>
</dbReference>
<dbReference type="PANTHER" id="PTHR43798">
    <property type="entry name" value="MONOACYLGLYCEROL LIPASE"/>
    <property type="match status" value="1"/>
</dbReference>
<proteinExistence type="inferred from homology"/>
<dbReference type="InterPro" id="IPR050266">
    <property type="entry name" value="AB_hydrolase_sf"/>
</dbReference>
<keyword evidence="5" id="KW-1185">Reference proteome</keyword>
<protein>
    <submittedName>
        <fullName evidence="4">Proline-specific peptidase</fullName>
    </submittedName>
</protein>
<dbReference type="GO" id="GO:0006508">
    <property type="term" value="P:proteolysis"/>
    <property type="evidence" value="ECO:0007669"/>
    <property type="project" value="InterPro"/>
</dbReference>
<name>A0A6A6SV50_9PLEO</name>
<dbReference type="NCBIfam" id="TIGR01250">
    <property type="entry name" value="pro_imino_pep_2"/>
    <property type="match status" value="1"/>
</dbReference>
<evidence type="ECO:0000256" key="2">
    <source>
        <dbReference type="ARBA" id="ARBA00022801"/>
    </source>
</evidence>
<dbReference type="InterPro" id="IPR000073">
    <property type="entry name" value="AB_hydrolase_1"/>
</dbReference>
<dbReference type="InterPro" id="IPR005945">
    <property type="entry name" value="Pro_imino_pep"/>
</dbReference>
<keyword evidence="2" id="KW-0378">Hydrolase</keyword>
<accession>A0A6A6SV50</accession>
<evidence type="ECO:0000259" key="3">
    <source>
        <dbReference type="Pfam" id="PF12697"/>
    </source>
</evidence>
<dbReference type="InterPro" id="IPR029058">
    <property type="entry name" value="AB_hydrolase_fold"/>
</dbReference>
<dbReference type="GO" id="GO:0008233">
    <property type="term" value="F:peptidase activity"/>
    <property type="evidence" value="ECO:0007669"/>
    <property type="project" value="InterPro"/>
</dbReference>
<dbReference type="PANTHER" id="PTHR43798:SF33">
    <property type="entry name" value="HYDROLASE, PUTATIVE (AFU_ORTHOLOGUE AFUA_2G14860)-RELATED"/>
    <property type="match status" value="1"/>
</dbReference>
<evidence type="ECO:0000313" key="5">
    <source>
        <dbReference type="Proteomes" id="UP000799324"/>
    </source>
</evidence>
<evidence type="ECO:0000256" key="1">
    <source>
        <dbReference type="ARBA" id="ARBA00010088"/>
    </source>
</evidence>
<dbReference type="Pfam" id="PF12697">
    <property type="entry name" value="Abhydrolase_6"/>
    <property type="match status" value="1"/>
</dbReference>
<dbReference type="InterPro" id="IPR002410">
    <property type="entry name" value="Peptidase_S33"/>
</dbReference>
<dbReference type="GO" id="GO:0016020">
    <property type="term" value="C:membrane"/>
    <property type="evidence" value="ECO:0007669"/>
    <property type="project" value="TreeGrafter"/>
</dbReference>
<dbReference type="OrthoDB" id="190201at2759"/>
<evidence type="ECO:0000313" key="4">
    <source>
        <dbReference type="EMBL" id="KAF2651559.1"/>
    </source>
</evidence>
<comment type="similarity">
    <text evidence="1">Belongs to the peptidase S33 family.</text>
</comment>
<dbReference type="SUPFAM" id="SSF53474">
    <property type="entry name" value="alpha/beta-Hydrolases"/>
    <property type="match status" value="1"/>
</dbReference>
<reference evidence="4" key="1">
    <citation type="journal article" date="2020" name="Stud. Mycol.">
        <title>101 Dothideomycetes genomes: a test case for predicting lifestyles and emergence of pathogens.</title>
        <authorList>
            <person name="Haridas S."/>
            <person name="Albert R."/>
            <person name="Binder M."/>
            <person name="Bloem J."/>
            <person name="Labutti K."/>
            <person name="Salamov A."/>
            <person name="Andreopoulos B."/>
            <person name="Baker S."/>
            <person name="Barry K."/>
            <person name="Bills G."/>
            <person name="Bluhm B."/>
            <person name="Cannon C."/>
            <person name="Castanera R."/>
            <person name="Culley D."/>
            <person name="Daum C."/>
            <person name="Ezra D."/>
            <person name="Gonzalez J."/>
            <person name="Henrissat B."/>
            <person name="Kuo A."/>
            <person name="Liang C."/>
            <person name="Lipzen A."/>
            <person name="Lutzoni F."/>
            <person name="Magnuson J."/>
            <person name="Mondo S."/>
            <person name="Nolan M."/>
            <person name="Ohm R."/>
            <person name="Pangilinan J."/>
            <person name="Park H.-J."/>
            <person name="Ramirez L."/>
            <person name="Alfaro M."/>
            <person name="Sun H."/>
            <person name="Tritt A."/>
            <person name="Yoshinaga Y."/>
            <person name="Zwiers L.-H."/>
            <person name="Turgeon B."/>
            <person name="Goodwin S."/>
            <person name="Spatafora J."/>
            <person name="Crous P."/>
            <person name="Grigoriev I."/>
        </authorList>
    </citation>
    <scope>NUCLEOTIDE SEQUENCE</scope>
    <source>
        <strain evidence="4">CBS 122681</strain>
    </source>
</reference>
<dbReference type="PRINTS" id="PR00793">
    <property type="entry name" value="PROAMNOPTASE"/>
</dbReference>
<dbReference type="Gene3D" id="3.40.50.1820">
    <property type="entry name" value="alpha/beta hydrolase"/>
    <property type="match status" value="1"/>
</dbReference>
<dbReference type="EMBL" id="MU004423">
    <property type="protein sequence ID" value="KAF2651559.1"/>
    <property type="molecule type" value="Genomic_DNA"/>
</dbReference>